<comment type="cofactor">
    <cofactor evidence="9">
        <name>Mg(2+)</name>
        <dbReference type="ChEBI" id="CHEBI:18420"/>
    </cofactor>
    <cofactor evidence="9">
        <name>Mn(2+)</name>
        <dbReference type="ChEBI" id="CHEBI:29035"/>
    </cofactor>
    <text evidence="9">Mg(2+). Can also accept Mn(2+).</text>
</comment>
<dbReference type="UniPathway" id="UPA00340">
    <property type="reaction ID" value="UER00458"/>
</dbReference>
<evidence type="ECO:0000256" key="2">
    <source>
        <dbReference type="ARBA" id="ARBA00022490"/>
    </source>
</evidence>
<dbReference type="PRINTS" id="PR00471">
    <property type="entry name" value="ACETATEKNASE"/>
</dbReference>
<dbReference type="Pfam" id="PF00871">
    <property type="entry name" value="Acetate_kinase"/>
    <property type="match status" value="1"/>
</dbReference>
<dbReference type="InterPro" id="IPR000890">
    <property type="entry name" value="Aliphatic_acid_kin_short-chain"/>
</dbReference>
<dbReference type="EMBL" id="FOCE01000002">
    <property type="protein sequence ID" value="SEM91047.1"/>
    <property type="molecule type" value="Genomic_DNA"/>
</dbReference>
<feature type="binding site" evidence="9">
    <location>
        <position position="16"/>
    </location>
    <ligand>
        <name>ATP</name>
        <dbReference type="ChEBI" id="CHEBI:30616"/>
    </ligand>
</feature>
<evidence type="ECO:0000256" key="8">
    <source>
        <dbReference type="ARBA" id="ARBA00022842"/>
    </source>
</evidence>
<evidence type="ECO:0000256" key="4">
    <source>
        <dbReference type="ARBA" id="ARBA00022723"/>
    </source>
</evidence>
<dbReference type="HAMAP" id="MF_00020">
    <property type="entry name" value="Acetate_kinase"/>
    <property type="match status" value="1"/>
</dbReference>
<dbReference type="NCBIfam" id="TIGR00016">
    <property type="entry name" value="ackA"/>
    <property type="match status" value="1"/>
</dbReference>
<sequence length="394" mass="41034">MSDAVLVLNAGSSSIKFAVYPARAGEDAALLGGKITGIGTRAVFAARDGDGAAMAPGPMGDVAALDHHALIARLVDWLDSHHEGIAIVAAGHRVVHGGQRFAAPCRITPQTMADLQALAPLAPLHQPHNLDAIAALTARAPDLPQVACFDTAFHRSQPHLAQLFALPRHFADEGILRYGFHGLSYDYIAGILPDHLGAQAEGRVIVAHLGNGASMCAMQGRKSVASTMGFTALDGLMMGQRCGALDAGVVLHLIQTLGMSAQAVQDLLYHEAGLLGVSGLSNDMATLERSTDPHAREAIALFCYRAARELGSLAAALQGLDALVFTAGIGENSALCRALICDYLGWMGVALDADANRAHATVISAPGARMPVLVLPTNEELVVAQGVRRVLAQG</sequence>
<dbReference type="PANTHER" id="PTHR21060:SF21">
    <property type="entry name" value="ACETATE KINASE"/>
    <property type="match status" value="1"/>
</dbReference>
<dbReference type="GO" id="GO:0006085">
    <property type="term" value="P:acetyl-CoA biosynthetic process"/>
    <property type="evidence" value="ECO:0007669"/>
    <property type="project" value="UniProtKB-UniRule"/>
</dbReference>
<comment type="subunit">
    <text evidence="9">Homodimer.</text>
</comment>
<keyword evidence="2 9" id="KW-0963">Cytoplasm</keyword>
<dbReference type="GO" id="GO:0005829">
    <property type="term" value="C:cytosol"/>
    <property type="evidence" value="ECO:0007669"/>
    <property type="project" value="TreeGrafter"/>
</dbReference>
<keyword evidence="6 9" id="KW-0418">Kinase</keyword>
<feature type="binding site" evidence="9">
    <location>
        <begin position="328"/>
        <end position="332"/>
    </location>
    <ligand>
        <name>ATP</name>
        <dbReference type="ChEBI" id="CHEBI:30616"/>
    </ligand>
</feature>
<dbReference type="InterPro" id="IPR004372">
    <property type="entry name" value="Ac/propionate_kinase"/>
</dbReference>
<dbReference type="PANTHER" id="PTHR21060">
    <property type="entry name" value="ACETATE KINASE"/>
    <property type="match status" value="1"/>
</dbReference>
<evidence type="ECO:0000256" key="3">
    <source>
        <dbReference type="ARBA" id="ARBA00022679"/>
    </source>
</evidence>
<dbReference type="EC" id="2.7.2.1" evidence="9"/>
<dbReference type="RefSeq" id="WP_091299076.1">
    <property type="nucleotide sequence ID" value="NZ_FOCE01000002.1"/>
</dbReference>
<dbReference type="AlphaFoldDB" id="A0A1H8CAC4"/>
<dbReference type="InterPro" id="IPR043129">
    <property type="entry name" value="ATPase_NBD"/>
</dbReference>
<dbReference type="GO" id="GO:0008776">
    <property type="term" value="F:acetate kinase activity"/>
    <property type="evidence" value="ECO:0007669"/>
    <property type="project" value="UniProtKB-UniRule"/>
</dbReference>
<feature type="binding site" evidence="9">
    <location>
        <position position="379"/>
    </location>
    <ligand>
        <name>Mg(2+)</name>
        <dbReference type="ChEBI" id="CHEBI:18420"/>
    </ligand>
</feature>
<feature type="site" description="Transition state stabilizer" evidence="9">
    <location>
        <position position="181"/>
    </location>
</feature>
<feature type="binding site" evidence="9">
    <location>
        <begin position="208"/>
        <end position="212"/>
    </location>
    <ligand>
        <name>ATP</name>
        <dbReference type="ChEBI" id="CHEBI:30616"/>
    </ligand>
</feature>
<protein>
    <recommendedName>
        <fullName evidence="9">Acetate kinase</fullName>
        <ecNumber evidence="9">2.7.2.1</ecNumber>
    </recommendedName>
    <alternativeName>
        <fullName evidence="9">Acetokinase</fullName>
    </alternativeName>
</protein>
<dbReference type="PROSITE" id="PS01075">
    <property type="entry name" value="ACETATE_KINASE_1"/>
    <property type="match status" value="1"/>
</dbReference>
<evidence type="ECO:0000313" key="12">
    <source>
        <dbReference type="Proteomes" id="UP000198761"/>
    </source>
</evidence>
<evidence type="ECO:0000256" key="7">
    <source>
        <dbReference type="ARBA" id="ARBA00022840"/>
    </source>
</evidence>
<name>A0A1H8CAC4_9RHOB</name>
<dbReference type="STRING" id="933059.SAMN04488103_102416"/>
<dbReference type="InterPro" id="IPR023865">
    <property type="entry name" value="Aliphatic_acid_kinase_CS"/>
</dbReference>
<evidence type="ECO:0000256" key="1">
    <source>
        <dbReference type="ARBA" id="ARBA00008748"/>
    </source>
</evidence>
<evidence type="ECO:0000256" key="6">
    <source>
        <dbReference type="ARBA" id="ARBA00022777"/>
    </source>
</evidence>
<evidence type="ECO:0000256" key="10">
    <source>
        <dbReference type="RuleBase" id="RU003835"/>
    </source>
</evidence>
<dbReference type="Gene3D" id="3.30.420.40">
    <property type="match status" value="2"/>
</dbReference>
<gene>
    <name evidence="9" type="primary">ackA</name>
    <name evidence="11" type="ORF">SAMN04488103_102416</name>
</gene>
<evidence type="ECO:0000256" key="9">
    <source>
        <dbReference type="HAMAP-Rule" id="MF_00020"/>
    </source>
</evidence>
<keyword evidence="7 9" id="KW-0067">ATP-binding</keyword>
<feature type="binding site" evidence="9">
    <location>
        <position position="93"/>
    </location>
    <ligand>
        <name>substrate</name>
    </ligand>
</feature>
<comment type="similarity">
    <text evidence="1 9 10">Belongs to the acetokinase family.</text>
</comment>
<comment type="pathway">
    <text evidence="9">Metabolic intermediate biosynthesis; acetyl-CoA biosynthesis; acetyl-CoA from acetate: step 1/2.</text>
</comment>
<keyword evidence="5 9" id="KW-0547">Nucleotide-binding</keyword>
<accession>A0A1H8CAC4</accession>
<keyword evidence="12" id="KW-1185">Reference proteome</keyword>
<comment type="catalytic activity">
    <reaction evidence="9">
        <text>acetate + ATP = acetyl phosphate + ADP</text>
        <dbReference type="Rhea" id="RHEA:11352"/>
        <dbReference type="ChEBI" id="CHEBI:22191"/>
        <dbReference type="ChEBI" id="CHEBI:30089"/>
        <dbReference type="ChEBI" id="CHEBI:30616"/>
        <dbReference type="ChEBI" id="CHEBI:456216"/>
        <dbReference type="EC" id="2.7.2.1"/>
    </reaction>
</comment>
<dbReference type="GO" id="GO:0005524">
    <property type="term" value="F:ATP binding"/>
    <property type="evidence" value="ECO:0007669"/>
    <property type="project" value="UniProtKB-KW"/>
</dbReference>
<dbReference type="Proteomes" id="UP000198761">
    <property type="component" value="Unassembled WGS sequence"/>
</dbReference>
<feature type="binding site" evidence="9">
    <location>
        <position position="9"/>
    </location>
    <ligand>
        <name>Mg(2+)</name>
        <dbReference type="ChEBI" id="CHEBI:18420"/>
    </ligand>
</feature>
<keyword evidence="3 9" id="KW-0808">Transferase</keyword>
<dbReference type="SUPFAM" id="SSF53067">
    <property type="entry name" value="Actin-like ATPase domain"/>
    <property type="match status" value="2"/>
</dbReference>
<comment type="function">
    <text evidence="9">Catalyzes the formation of acetyl phosphate from acetate and ATP. Can also catalyze the reverse reaction.</text>
</comment>
<evidence type="ECO:0000313" key="11">
    <source>
        <dbReference type="EMBL" id="SEM91047.1"/>
    </source>
</evidence>
<comment type="caution">
    <text evidence="9">Lacks conserved residue(s) required for the propagation of feature annotation.</text>
</comment>
<comment type="subcellular location">
    <subcellularLocation>
        <location evidence="9">Cytoplasm</location>
    </subcellularLocation>
</comment>
<feature type="site" description="Transition state stabilizer" evidence="9">
    <location>
        <position position="241"/>
    </location>
</feature>
<dbReference type="OrthoDB" id="9802453at2"/>
<dbReference type="GO" id="GO:0006083">
    <property type="term" value="P:acetate metabolic process"/>
    <property type="evidence" value="ECO:0007669"/>
    <property type="project" value="TreeGrafter"/>
</dbReference>
<reference evidence="11 12" key="1">
    <citation type="submission" date="2016-10" db="EMBL/GenBank/DDBJ databases">
        <authorList>
            <person name="de Groot N.N."/>
        </authorList>
    </citation>
    <scope>NUCLEOTIDE SEQUENCE [LARGE SCALE GENOMIC DNA]</scope>
    <source>
        <strain evidence="11 12">DSM 3857</strain>
    </source>
</reference>
<dbReference type="GO" id="GO:0000287">
    <property type="term" value="F:magnesium ion binding"/>
    <property type="evidence" value="ECO:0007669"/>
    <property type="project" value="UniProtKB-UniRule"/>
</dbReference>
<proteinExistence type="inferred from homology"/>
<keyword evidence="8 9" id="KW-0460">Magnesium</keyword>
<dbReference type="PIRSF" id="PIRSF000722">
    <property type="entry name" value="Acetate_prop_kin"/>
    <property type="match status" value="1"/>
</dbReference>
<evidence type="ECO:0000256" key="5">
    <source>
        <dbReference type="ARBA" id="ARBA00022741"/>
    </source>
</evidence>
<keyword evidence="4 9" id="KW-0479">Metal-binding</keyword>
<organism evidence="11 12">
    <name type="scientific">Gemmobacter aquatilis</name>
    <dbReference type="NCBI Taxonomy" id="933059"/>
    <lineage>
        <taxon>Bacteria</taxon>
        <taxon>Pseudomonadati</taxon>
        <taxon>Pseudomonadota</taxon>
        <taxon>Alphaproteobacteria</taxon>
        <taxon>Rhodobacterales</taxon>
        <taxon>Paracoccaceae</taxon>
        <taxon>Gemmobacter</taxon>
    </lineage>
</organism>
<feature type="active site" description="Proton donor/acceptor" evidence="9">
    <location>
        <position position="150"/>
    </location>
</feature>